<dbReference type="Proteomes" id="UP000253303">
    <property type="component" value="Unassembled WGS sequence"/>
</dbReference>
<keyword evidence="3" id="KW-1185">Reference proteome</keyword>
<sequence length="79" mass="7940">MLGLGVAVYGRVAGPDSPHDAHNAHDAPAPPGTPGPDDRPVAAGGDAAGDRHSGARMKGVVYGSGKVVQVIGDQVIYER</sequence>
<name>A0A366M8X1_9ACTN</name>
<evidence type="ECO:0000256" key="1">
    <source>
        <dbReference type="SAM" id="MobiDB-lite"/>
    </source>
</evidence>
<gene>
    <name evidence="2" type="ORF">DP939_04800</name>
</gene>
<organism evidence="2 3">
    <name type="scientific">Spongiactinospora rosea</name>
    <dbReference type="NCBI Taxonomy" id="2248750"/>
    <lineage>
        <taxon>Bacteria</taxon>
        <taxon>Bacillati</taxon>
        <taxon>Actinomycetota</taxon>
        <taxon>Actinomycetes</taxon>
        <taxon>Streptosporangiales</taxon>
        <taxon>Streptosporangiaceae</taxon>
        <taxon>Spongiactinospora</taxon>
    </lineage>
</organism>
<reference evidence="2 3" key="1">
    <citation type="submission" date="2018-06" db="EMBL/GenBank/DDBJ databases">
        <title>Sphaerisporangium craniellae sp. nov., isolated from a marine sponge in the South China Sea.</title>
        <authorList>
            <person name="Li L."/>
        </authorList>
    </citation>
    <scope>NUCLEOTIDE SEQUENCE [LARGE SCALE GENOMIC DNA]</scope>
    <source>
        <strain evidence="2 3">LHW63015</strain>
    </source>
</reference>
<feature type="region of interest" description="Disordered" evidence="1">
    <location>
        <begin position="12"/>
        <end position="54"/>
    </location>
</feature>
<evidence type="ECO:0000313" key="3">
    <source>
        <dbReference type="Proteomes" id="UP000253303"/>
    </source>
</evidence>
<accession>A0A366M8X1</accession>
<protein>
    <submittedName>
        <fullName evidence="2">Uncharacterized protein</fullName>
    </submittedName>
</protein>
<dbReference type="EMBL" id="QMEY01000001">
    <property type="protein sequence ID" value="RBQ21989.1"/>
    <property type="molecule type" value="Genomic_DNA"/>
</dbReference>
<comment type="caution">
    <text evidence="2">The sequence shown here is derived from an EMBL/GenBank/DDBJ whole genome shotgun (WGS) entry which is preliminary data.</text>
</comment>
<dbReference type="AlphaFoldDB" id="A0A366M8X1"/>
<evidence type="ECO:0000313" key="2">
    <source>
        <dbReference type="EMBL" id="RBQ21989.1"/>
    </source>
</evidence>
<proteinExistence type="predicted"/>